<sequence>MTAHTLQQKETHMRDLTDPTYYTDAVNYPEQLMRADFARAYQLRLSLGSAPTDVHAGIRDQIAEIEQRWIRPDGAVFSDWQTLVELVTTGLPANPVADWVLPIDARSREQASELVALGRIEGAWR</sequence>
<name>A0A917VE10_9NOCA</name>
<comment type="caution">
    <text evidence="1">The sequence shown here is derived from an EMBL/GenBank/DDBJ whole genome shotgun (WGS) entry which is preliminary data.</text>
</comment>
<dbReference type="Proteomes" id="UP000612956">
    <property type="component" value="Unassembled WGS sequence"/>
</dbReference>
<organism evidence="1 2">
    <name type="scientific">Nocardia camponoti</name>
    <dbReference type="NCBI Taxonomy" id="1616106"/>
    <lineage>
        <taxon>Bacteria</taxon>
        <taxon>Bacillati</taxon>
        <taxon>Actinomycetota</taxon>
        <taxon>Actinomycetes</taxon>
        <taxon>Mycobacteriales</taxon>
        <taxon>Nocardiaceae</taxon>
        <taxon>Nocardia</taxon>
    </lineage>
</organism>
<reference evidence="1" key="1">
    <citation type="journal article" date="2014" name="Int. J. Syst. Evol. Microbiol.">
        <title>Complete genome sequence of Corynebacterium casei LMG S-19264T (=DSM 44701T), isolated from a smear-ripened cheese.</title>
        <authorList>
            <consortium name="US DOE Joint Genome Institute (JGI-PGF)"/>
            <person name="Walter F."/>
            <person name="Albersmeier A."/>
            <person name="Kalinowski J."/>
            <person name="Ruckert C."/>
        </authorList>
    </citation>
    <scope>NUCLEOTIDE SEQUENCE</scope>
    <source>
        <strain evidence="1">CGMCC 4.7278</strain>
    </source>
</reference>
<dbReference type="EMBL" id="BMMW01000007">
    <property type="protein sequence ID" value="GGK68705.1"/>
    <property type="molecule type" value="Genomic_DNA"/>
</dbReference>
<gene>
    <name evidence="1" type="ORF">GCM10011591_46030</name>
</gene>
<evidence type="ECO:0000313" key="1">
    <source>
        <dbReference type="EMBL" id="GGK68705.1"/>
    </source>
</evidence>
<accession>A0A917VE10</accession>
<reference evidence="1" key="2">
    <citation type="submission" date="2020-09" db="EMBL/GenBank/DDBJ databases">
        <authorList>
            <person name="Sun Q."/>
            <person name="Zhou Y."/>
        </authorList>
    </citation>
    <scope>NUCLEOTIDE SEQUENCE</scope>
    <source>
        <strain evidence="1">CGMCC 4.7278</strain>
    </source>
</reference>
<protein>
    <submittedName>
        <fullName evidence="1">Uncharacterized protein</fullName>
    </submittedName>
</protein>
<keyword evidence="2" id="KW-1185">Reference proteome</keyword>
<dbReference type="AlphaFoldDB" id="A0A917VE10"/>
<proteinExistence type="predicted"/>
<evidence type="ECO:0000313" key="2">
    <source>
        <dbReference type="Proteomes" id="UP000612956"/>
    </source>
</evidence>